<name>A0A7S1UV57_9STRA</name>
<dbReference type="AlphaFoldDB" id="A0A7S1UV57"/>
<organism evidence="9">
    <name type="scientific">Grammatophora oceanica</name>
    <dbReference type="NCBI Taxonomy" id="210454"/>
    <lineage>
        <taxon>Eukaryota</taxon>
        <taxon>Sar</taxon>
        <taxon>Stramenopiles</taxon>
        <taxon>Ochrophyta</taxon>
        <taxon>Bacillariophyta</taxon>
        <taxon>Fragilariophyceae</taxon>
        <taxon>Fragilariophycidae</taxon>
        <taxon>Rhabdonematales</taxon>
        <taxon>Grammatophoraceae</taxon>
        <taxon>Grammatophora</taxon>
    </lineage>
</organism>
<feature type="transmembrane region" description="Helical" evidence="8">
    <location>
        <begin position="227"/>
        <end position="246"/>
    </location>
</feature>
<evidence type="ECO:0000313" key="9">
    <source>
        <dbReference type="EMBL" id="CAD9277604.1"/>
    </source>
</evidence>
<proteinExistence type="predicted"/>
<dbReference type="Pfam" id="PF03222">
    <property type="entry name" value="Trp_Tyr_perm"/>
    <property type="match status" value="1"/>
</dbReference>
<keyword evidence="2" id="KW-0813">Transport</keyword>
<accession>A0A7S1UV57</accession>
<evidence type="ECO:0000256" key="4">
    <source>
        <dbReference type="ARBA" id="ARBA00022519"/>
    </source>
</evidence>
<feature type="transmembrane region" description="Helical" evidence="8">
    <location>
        <begin position="198"/>
        <end position="215"/>
    </location>
</feature>
<feature type="transmembrane region" description="Helical" evidence="8">
    <location>
        <begin position="151"/>
        <end position="177"/>
    </location>
</feature>
<evidence type="ECO:0000256" key="2">
    <source>
        <dbReference type="ARBA" id="ARBA00022448"/>
    </source>
</evidence>
<dbReference type="PANTHER" id="PTHR32195">
    <property type="entry name" value="OS07G0662800 PROTEIN"/>
    <property type="match status" value="1"/>
</dbReference>
<sequence>MGDLPHGFGQVATAVTCALALYVARPGAVEKVNNALVGGVVATFLGIVGLGVGSADFGALIAPANQHPEEVVNAFPILFLAMVFQNIVPTVTYQLEGDRDKITTAIVVGTTLPMLMFLAWNAVILGNVMGIDPTLLTQEDPVQLLQSLSDGAVLGNLVGAFSELALVTSLIGFVYGLRDAWTDVLGIDQNKVEEYERYKPLLFAGIFAPPLLLSMANPDIFYHALDYGGAFGVSTLFLVLPPIMVWKQRYGEDNEPLSTKPMVPLGKIPLGSMWKAAATLIIEQGADKLGIVDFFREQM</sequence>
<evidence type="ECO:0000256" key="1">
    <source>
        <dbReference type="ARBA" id="ARBA00004429"/>
    </source>
</evidence>
<dbReference type="Gene3D" id="1.20.1740.10">
    <property type="entry name" value="Amino acid/polyamine transporter I"/>
    <property type="match status" value="1"/>
</dbReference>
<comment type="subcellular location">
    <subcellularLocation>
        <location evidence="1">Cell inner membrane</location>
        <topology evidence="1">Multi-pass membrane protein</topology>
    </subcellularLocation>
</comment>
<evidence type="ECO:0008006" key="10">
    <source>
        <dbReference type="Google" id="ProtNLM"/>
    </source>
</evidence>
<keyword evidence="3" id="KW-1003">Cell membrane</keyword>
<keyword evidence="7 8" id="KW-0472">Membrane</keyword>
<evidence type="ECO:0000256" key="8">
    <source>
        <dbReference type="SAM" id="Phobius"/>
    </source>
</evidence>
<feature type="transmembrane region" description="Helical" evidence="8">
    <location>
        <begin position="74"/>
        <end position="93"/>
    </location>
</feature>
<evidence type="ECO:0000256" key="7">
    <source>
        <dbReference type="ARBA" id="ARBA00023136"/>
    </source>
</evidence>
<dbReference type="EMBL" id="HBGK01012548">
    <property type="protein sequence ID" value="CAD9277604.1"/>
    <property type="molecule type" value="Transcribed_RNA"/>
</dbReference>
<reference evidence="9" key="1">
    <citation type="submission" date="2021-01" db="EMBL/GenBank/DDBJ databases">
        <authorList>
            <person name="Corre E."/>
            <person name="Pelletier E."/>
            <person name="Niang G."/>
            <person name="Scheremetjew M."/>
            <person name="Finn R."/>
            <person name="Kale V."/>
            <person name="Holt S."/>
            <person name="Cochrane G."/>
            <person name="Meng A."/>
            <person name="Brown T."/>
            <person name="Cohen L."/>
        </authorList>
    </citation>
    <scope>NUCLEOTIDE SEQUENCE</scope>
    <source>
        <strain evidence="9">CCMP 410</strain>
    </source>
</reference>
<feature type="transmembrane region" description="Helical" evidence="8">
    <location>
        <begin position="6"/>
        <end position="24"/>
    </location>
</feature>
<evidence type="ECO:0000256" key="5">
    <source>
        <dbReference type="ARBA" id="ARBA00022692"/>
    </source>
</evidence>
<feature type="transmembrane region" description="Helical" evidence="8">
    <location>
        <begin position="36"/>
        <end position="62"/>
    </location>
</feature>
<keyword evidence="4" id="KW-0997">Cell inner membrane</keyword>
<feature type="transmembrane region" description="Helical" evidence="8">
    <location>
        <begin position="105"/>
        <end position="131"/>
    </location>
</feature>
<keyword evidence="6 8" id="KW-1133">Transmembrane helix</keyword>
<protein>
    <recommendedName>
        <fullName evidence="10">Amino acid transporter</fullName>
    </recommendedName>
</protein>
<evidence type="ECO:0000256" key="6">
    <source>
        <dbReference type="ARBA" id="ARBA00022989"/>
    </source>
</evidence>
<keyword evidence="5 8" id="KW-0812">Transmembrane</keyword>
<dbReference type="PANTHER" id="PTHR32195:SF26">
    <property type="entry name" value="TRYPTOPHAN OR TYROSINE TRANSPORTER PROTEIN"/>
    <property type="match status" value="1"/>
</dbReference>
<dbReference type="GO" id="GO:0003333">
    <property type="term" value="P:amino acid transmembrane transport"/>
    <property type="evidence" value="ECO:0007669"/>
    <property type="project" value="InterPro"/>
</dbReference>
<dbReference type="InterPro" id="IPR018227">
    <property type="entry name" value="Amino_acid_transport_2"/>
</dbReference>
<evidence type="ECO:0000256" key="3">
    <source>
        <dbReference type="ARBA" id="ARBA00022475"/>
    </source>
</evidence>
<gene>
    <name evidence="9" type="ORF">GOCE00092_LOCUS6513</name>
</gene>
<dbReference type="GO" id="GO:0005886">
    <property type="term" value="C:plasma membrane"/>
    <property type="evidence" value="ECO:0007669"/>
    <property type="project" value="UniProtKB-SubCell"/>
</dbReference>